<dbReference type="PROSITE" id="PS50893">
    <property type="entry name" value="ABC_TRANSPORTER_2"/>
    <property type="match status" value="1"/>
</dbReference>
<dbReference type="Pfam" id="PF00005">
    <property type="entry name" value="ABC_tran"/>
    <property type="match status" value="1"/>
</dbReference>
<dbReference type="OrthoDB" id="9781337at2"/>
<dbReference type="STRING" id="1172194.WQQ_11390"/>
<dbReference type="RefSeq" id="WP_007184094.1">
    <property type="nucleotide sequence ID" value="NZ_AKGD01000001.1"/>
</dbReference>
<dbReference type="SUPFAM" id="SSF52540">
    <property type="entry name" value="P-loop containing nucleoside triphosphate hydrolases"/>
    <property type="match status" value="1"/>
</dbReference>
<dbReference type="GO" id="GO:0016887">
    <property type="term" value="F:ATP hydrolysis activity"/>
    <property type="evidence" value="ECO:0007669"/>
    <property type="project" value="InterPro"/>
</dbReference>
<dbReference type="Gene3D" id="3.40.50.300">
    <property type="entry name" value="P-loop containing nucleotide triphosphate hydrolases"/>
    <property type="match status" value="1"/>
</dbReference>
<dbReference type="InterPro" id="IPR003593">
    <property type="entry name" value="AAA+_ATPase"/>
</dbReference>
<dbReference type="EMBL" id="AKGD01000001">
    <property type="protein sequence ID" value="EIT71002.1"/>
    <property type="molecule type" value="Genomic_DNA"/>
</dbReference>
<keyword evidence="4" id="KW-0067">ATP-binding</keyword>
<name>I7ZH08_9GAMM</name>
<dbReference type="InterPro" id="IPR027417">
    <property type="entry name" value="P-loop_NTPase"/>
</dbReference>
<comment type="similarity">
    <text evidence="1">Belongs to the ABC transporter superfamily.</text>
</comment>
<feature type="domain" description="ABC transporter" evidence="5">
    <location>
        <begin position="7"/>
        <end position="236"/>
    </location>
</feature>
<protein>
    <submittedName>
        <fullName evidence="6">ABC-type multidrug transport system, ATPase component</fullName>
    </submittedName>
</protein>
<keyword evidence="2" id="KW-0813">Transport</keyword>
<dbReference type="InterPro" id="IPR003439">
    <property type="entry name" value="ABC_transporter-like_ATP-bd"/>
</dbReference>
<evidence type="ECO:0000256" key="1">
    <source>
        <dbReference type="ARBA" id="ARBA00005417"/>
    </source>
</evidence>
<dbReference type="PATRIC" id="fig|1172194.4.peg.1094"/>
<dbReference type="PANTHER" id="PTHR43335:SF4">
    <property type="entry name" value="ABC TRANSPORTER, ATP-BINDING PROTEIN"/>
    <property type="match status" value="1"/>
</dbReference>
<evidence type="ECO:0000259" key="5">
    <source>
        <dbReference type="PROSITE" id="PS50893"/>
    </source>
</evidence>
<dbReference type="PANTHER" id="PTHR43335">
    <property type="entry name" value="ABC TRANSPORTER, ATP-BINDING PROTEIN"/>
    <property type="match status" value="1"/>
</dbReference>
<keyword evidence="7" id="KW-1185">Reference proteome</keyword>
<comment type="caution">
    <text evidence="6">The sequence shown here is derived from an EMBL/GenBank/DDBJ whole genome shotgun (WGS) entry which is preliminary data.</text>
</comment>
<gene>
    <name evidence="6" type="ORF">WQQ_11390</name>
</gene>
<organism evidence="6 7">
    <name type="scientific">Hydrocarboniphaga effusa AP103</name>
    <dbReference type="NCBI Taxonomy" id="1172194"/>
    <lineage>
        <taxon>Bacteria</taxon>
        <taxon>Pseudomonadati</taxon>
        <taxon>Pseudomonadota</taxon>
        <taxon>Gammaproteobacteria</taxon>
        <taxon>Nevskiales</taxon>
        <taxon>Nevskiaceae</taxon>
        <taxon>Hydrocarboniphaga</taxon>
    </lineage>
</organism>
<proteinExistence type="inferred from homology"/>
<evidence type="ECO:0000313" key="6">
    <source>
        <dbReference type="EMBL" id="EIT71002.1"/>
    </source>
</evidence>
<dbReference type="CDD" id="cd03230">
    <property type="entry name" value="ABC_DR_subfamily_A"/>
    <property type="match status" value="1"/>
</dbReference>
<sequence>MDSETLIEARALTRRYGPNVAVSGLDLTLKKGEVLGLLGPNGAGKSTSMKMLTGNLSPTSGEVLIKGKNLRADAQAAKRHLGYLPEQPPVYPELTVDEYLSYCAGLHGVPRKERSAAVTTAKRDCGLTQVSSRLIGNLSKGYQQRVGLAQAIIHRPDVIILDEPTVGLDPIQIREIRNLIGELGNQHSVILSSHILPEIQAVCDRVMIINKGRSVYDATIDAHLGKSGLVVVFAHPPQIDALQNLPGVNKVDAGPAGRFLIELADGADARDAVVEASVHGGWGLRELRLETRTLEEIFVELTSGEATLREAA</sequence>
<keyword evidence="3" id="KW-0547">Nucleotide-binding</keyword>
<dbReference type="SMART" id="SM00382">
    <property type="entry name" value="AAA"/>
    <property type="match status" value="1"/>
</dbReference>
<reference evidence="6 7" key="1">
    <citation type="journal article" date="2012" name="J. Bacteriol.">
        <title>Genome Sequence of n-Alkane-Degrading Hydrocarboniphaga effusa Strain AP103T (ATCC BAA-332T).</title>
        <authorList>
            <person name="Chang H.K."/>
            <person name="Zylstra G.J."/>
            <person name="Chae J.C."/>
        </authorList>
    </citation>
    <scope>NUCLEOTIDE SEQUENCE [LARGE SCALE GENOMIC DNA]</scope>
    <source>
        <strain evidence="6 7">AP103</strain>
    </source>
</reference>
<dbReference type="GO" id="GO:0005524">
    <property type="term" value="F:ATP binding"/>
    <property type="evidence" value="ECO:0007669"/>
    <property type="project" value="UniProtKB-KW"/>
</dbReference>
<dbReference type="Proteomes" id="UP000003704">
    <property type="component" value="Unassembled WGS sequence"/>
</dbReference>
<dbReference type="AlphaFoldDB" id="I7ZH08"/>
<evidence type="ECO:0000256" key="4">
    <source>
        <dbReference type="ARBA" id="ARBA00022840"/>
    </source>
</evidence>
<evidence type="ECO:0000256" key="3">
    <source>
        <dbReference type="ARBA" id="ARBA00022741"/>
    </source>
</evidence>
<evidence type="ECO:0000256" key="2">
    <source>
        <dbReference type="ARBA" id="ARBA00022448"/>
    </source>
</evidence>
<accession>I7ZH08</accession>
<evidence type="ECO:0000313" key="7">
    <source>
        <dbReference type="Proteomes" id="UP000003704"/>
    </source>
</evidence>